<protein>
    <submittedName>
        <fullName evidence="1">Uncharacterized protein</fullName>
    </submittedName>
</protein>
<name>A0A544CG62_VIBCL</name>
<comment type="caution">
    <text evidence="1">The sequence shown here is derived from an EMBL/GenBank/DDBJ whole genome shotgun (WGS) entry which is preliminary data.</text>
</comment>
<dbReference type="AlphaFoldDB" id="A0A544CG62"/>
<evidence type="ECO:0000313" key="1">
    <source>
        <dbReference type="EMBL" id="TQP16547.1"/>
    </source>
</evidence>
<reference evidence="1 2" key="1">
    <citation type="submission" date="2019-07" db="EMBL/GenBank/DDBJ databases">
        <title>Phenotypic and genotypic antimicrobial resistance traits of Vibrio cholerae non-O1/non-O139 isolated from a large Austrian lake frequently associated with cases of infection.</title>
        <authorList>
            <person name="Lepuschitz S."/>
            <person name="Baron S."/>
            <person name="Larvor E."/>
            <person name="Granier S."/>
            <person name="Pretzer C."/>
            <person name="Mach R.L."/>
            <person name="Farnleitner A.H."/>
            <person name="Ruppitsch W."/>
            <person name="Pleininger S."/>
            <person name="Indra A."/>
            <person name="Kirschner A.K.T."/>
        </authorList>
    </citation>
    <scope>NUCLEOTIDE SEQUENCE [LARGE SCALE GENOMIC DNA]</scope>
    <source>
        <strain evidence="1 2">A12JL36W90</strain>
    </source>
</reference>
<proteinExistence type="predicted"/>
<sequence length="59" mass="6607">MSEQNSSHLQRTVIDYRAKFSRVPLLFIKTEGALVGSFSNHTNPPMLTLINTVAGLLQY</sequence>
<gene>
    <name evidence="1" type="ORF">FLM02_03695</name>
</gene>
<dbReference type="EMBL" id="VIOS01000013">
    <property type="protein sequence ID" value="TQP16547.1"/>
    <property type="molecule type" value="Genomic_DNA"/>
</dbReference>
<organism evidence="1 2">
    <name type="scientific">Vibrio cholerae</name>
    <dbReference type="NCBI Taxonomy" id="666"/>
    <lineage>
        <taxon>Bacteria</taxon>
        <taxon>Pseudomonadati</taxon>
        <taxon>Pseudomonadota</taxon>
        <taxon>Gammaproteobacteria</taxon>
        <taxon>Vibrionales</taxon>
        <taxon>Vibrionaceae</taxon>
        <taxon>Vibrio</taxon>
    </lineage>
</organism>
<dbReference type="Proteomes" id="UP000319979">
    <property type="component" value="Unassembled WGS sequence"/>
</dbReference>
<accession>A0A544CG62</accession>
<evidence type="ECO:0000313" key="2">
    <source>
        <dbReference type="Proteomes" id="UP000319979"/>
    </source>
</evidence>